<protein>
    <recommendedName>
        <fullName evidence="4">Fibronectin type-III domain-containing protein</fullName>
    </recommendedName>
</protein>
<dbReference type="EMBL" id="JBBNGJ010000005">
    <property type="protein sequence ID" value="MEQ2592938.1"/>
    <property type="molecule type" value="Genomic_DNA"/>
</dbReference>
<accession>A0ABV1I9N8</accession>
<keyword evidence="1" id="KW-0812">Transmembrane</keyword>
<dbReference type="RefSeq" id="WP_055146842.1">
    <property type="nucleotide sequence ID" value="NZ_JBBNGJ010000005.1"/>
</dbReference>
<dbReference type="Gene3D" id="2.60.120.380">
    <property type="match status" value="2"/>
</dbReference>
<organism evidence="2 3">
    <name type="scientific">Coprococcus aceti</name>
    <dbReference type="NCBI Taxonomy" id="2981786"/>
    <lineage>
        <taxon>Bacteria</taxon>
        <taxon>Bacillati</taxon>
        <taxon>Bacillota</taxon>
        <taxon>Clostridia</taxon>
        <taxon>Lachnospirales</taxon>
        <taxon>Lachnospiraceae</taxon>
        <taxon>Coprococcus</taxon>
    </lineage>
</organism>
<name>A0ABV1I9N8_9FIRM</name>
<evidence type="ECO:0000313" key="3">
    <source>
        <dbReference type="Proteomes" id="UP001494672"/>
    </source>
</evidence>
<feature type="transmembrane region" description="Helical" evidence="1">
    <location>
        <begin position="12"/>
        <end position="33"/>
    </location>
</feature>
<evidence type="ECO:0000313" key="2">
    <source>
        <dbReference type="EMBL" id="MEQ2592938.1"/>
    </source>
</evidence>
<comment type="caution">
    <text evidence="2">The sequence shown here is derived from an EMBL/GenBank/DDBJ whole genome shotgun (WGS) entry which is preliminary data.</text>
</comment>
<gene>
    <name evidence="2" type="ORF">AAAU18_08475</name>
</gene>
<dbReference type="Gene3D" id="2.60.40.10">
    <property type="entry name" value="Immunoglobulins"/>
    <property type="match status" value="1"/>
</dbReference>
<keyword evidence="3" id="KW-1185">Reference proteome</keyword>
<dbReference type="Proteomes" id="UP001494672">
    <property type="component" value="Unassembled WGS sequence"/>
</dbReference>
<keyword evidence="1" id="KW-1133">Transmembrane helix</keyword>
<evidence type="ECO:0000256" key="1">
    <source>
        <dbReference type="SAM" id="Phobius"/>
    </source>
</evidence>
<dbReference type="SUPFAM" id="SSF89260">
    <property type="entry name" value="Collagen-binding domain"/>
    <property type="match status" value="2"/>
</dbReference>
<dbReference type="InterPro" id="IPR013783">
    <property type="entry name" value="Ig-like_fold"/>
</dbReference>
<reference evidence="2 3" key="1">
    <citation type="submission" date="2024-04" db="EMBL/GenBank/DDBJ databases">
        <title>Human intestinal bacterial collection.</title>
        <authorList>
            <person name="Pauvert C."/>
            <person name="Hitch T.C.A."/>
            <person name="Clavel T."/>
        </authorList>
    </citation>
    <scope>NUCLEOTIDE SEQUENCE [LARGE SCALE GENOMIC DNA]</scope>
    <source>
        <strain evidence="2 3">CLA-AA-H181</strain>
    </source>
</reference>
<sequence length="451" mass="50980">MIIEKLKRITENIVVVLCILVVFIGGGAVTVIASDNIDIAEGRAELALSDEYLTLGKSVDGILTSSQSSYEYEFSITNAGRVSIKFTAYQMPYTIRLYDDDGDCIASENMEYNYDLEFGKTNFHWDLSKGTYYIVVYGRKNIYDGETANYKIETSYKSVGTSEGEPNNSFEEATLVKIPSTITGMLALNDKKDIYKFYLQKSTEVEIIFKVIDADTCGLSIYDEEGDREAYEWQSREDNKKIYRYMLSAGVHYIVIVPPMVPAADWSGSYMFTISSGIAMTSKNVRLSTEKCMYNGKVRNPSVIVKDNSGNRLVKGRDYTIYIPLGRKSIGTYTYKIVFKGAYKGTIKKNFTIVPAKTKITSIKNKRAGIRITWKKSSSANATGYLVYRSINGGGYKLVKTIKSNRITYYSDSKANRLWSNYSYKVVVYKKVGRKTYKAVGSSSKRIYRYN</sequence>
<keyword evidence="1" id="KW-0472">Membrane</keyword>
<proteinExistence type="predicted"/>
<evidence type="ECO:0008006" key="4">
    <source>
        <dbReference type="Google" id="ProtNLM"/>
    </source>
</evidence>